<name>A0A1V1NRZ8_9BACT</name>
<reference evidence="2" key="1">
    <citation type="submission" date="2012-11" db="EMBL/GenBank/DDBJ databases">
        <authorList>
            <person name="Lucero-Rivera Y.E."/>
            <person name="Tovar-Ramirez D."/>
        </authorList>
    </citation>
    <scope>NUCLEOTIDE SEQUENCE [LARGE SCALE GENOMIC DNA]</scope>
    <source>
        <strain evidence="2">Araruama</strain>
    </source>
</reference>
<feature type="non-terminal residue" evidence="1">
    <location>
        <position position="1"/>
    </location>
</feature>
<protein>
    <recommendedName>
        <fullName evidence="3">Dockerin domain-containing protein</fullName>
    </recommendedName>
</protein>
<sequence length="211" mass="22646">EATAAMKDNYIFNGQIPVLIDGNNGYLAQTTYIGGSSIIGNILPEIVSHTLSQTISAGAFDLYAEISNIETSGHVWASVMPPNYHLPETSQNLDTPIIHLPTIDLHSTGNGRYTATYSGFTINGMYRVTIYCEDSSDSVLSKEILLNVVNGKTIIPGDLDSNGHVNIIDAILALQRLSGMNVSVDESARIFCGDATDTCEVIHLLQIASGQ</sequence>
<dbReference type="Proteomes" id="UP000189670">
    <property type="component" value="Unassembled WGS sequence"/>
</dbReference>
<dbReference type="EMBL" id="ATBP01002914">
    <property type="protein sequence ID" value="ETR65344.1"/>
    <property type="molecule type" value="Genomic_DNA"/>
</dbReference>
<organism evidence="1 2">
    <name type="scientific">Candidatus Magnetoglobus multicellularis str. Araruama</name>
    <dbReference type="NCBI Taxonomy" id="890399"/>
    <lineage>
        <taxon>Bacteria</taxon>
        <taxon>Pseudomonadati</taxon>
        <taxon>Thermodesulfobacteriota</taxon>
        <taxon>Desulfobacteria</taxon>
        <taxon>Desulfobacterales</taxon>
        <taxon>Desulfobacteraceae</taxon>
        <taxon>Candidatus Magnetoglobus</taxon>
    </lineage>
</organism>
<dbReference type="AlphaFoldDB" id="A0A1V1NRZ8"/>
<accession>A0A1V1NRZ8</accession>
<proteinExistence type="predicted"/>
<evidence type="ECO:0000313" key="1">
    <source>
        <dbReference type="EMBL" id="ETR65344.1"/>
    </source>
</evidence>
<comment type="caution">
    <text evidence="1">The sequence shown here is derived from an EMBL/GenBank/DDBJ whole genome shotgun (WGS) entry which is preliminary data.</text>
</comment>
<evidence type="ECO:0000313" key="2">
    <source>
        <dbReference type="Proteomes" id="UP000189670"/>
    </source>
</evidence>
<gene>
    <name evidence="1" type="ORF">OMM_14398</name>
</gene>
<evidence type="ECO:0008006" key="3">
    <source>
        <dbReference type="Google" id="ProtNLM"/>
    </source>
</evidence>